<keyword evidence="5" id="KW-1185">Reference proteome</keyword>
<feature type="chain" id="PRO_5015094827" evidence="2">
    <location>
        <begin position="21"/>
        <end position="161"/>
    </location>
</feature>
<dbReference type="AlphaFoldDB" id="J3P1T8"/>
<feature type="compositionally biased region" description="Gly residues" evidence="1">
    <location>
        <begin position="100"/>
        <end position="112"/>
    </location>
</feature>
<gene>
    <name evidence="4" type="primary">20347944</name>
    <name evidence="3" type="ORF">GGTG_07486</name>
</gene>
<reference evidence="4" key="4">
    <citation type="journal article" date="2015" name="G3 (Bethesda)">
        <title>Genome sequences of three phytopathogenic species of the Magnaporthaceae family of fungi.</title>
        <authorList>
            <person name="Okagaki L.H."/>
            <person name="Nunes C.C."/>
            <person name="Sailsbery J."/>
            <person name="Clay B."/>
            <person name="Brown D."/>
            <person name="John T."/>
            <person name="Oh Y."/>
            <person name="Young N."/>
            <person name="Fitzgerald M."/>
            <person name="Haas B.J."/>
            <person name="Zeng Q."/>
            <person name="Young S."/>
            <person name="Adiconis X."/>
            <person name="Fan L."/>
            <person name="Levin J.Z."/>
            <person name="Mitchell T.K."/>
            <person name="Okubara P.A."/>
            <person name="Farman M.L."/>
            <person name="Kohn L.M."/>
            <person name="Birren B."/>
            <person name="Ma L.-J."/>
            <person name="Dean R.A."/>
        </authorList>
    </citation>
    <scope>NUCLEOTIDE SEQUENCE</scope>
    <source>
        <strain evidence="4">R3-111a-1</strain>
    </source>
</reference>
<dbReference type="HOGENOM" id="CLU_1643800_0_0_1"/>
<dbReference type="EMBL" id="GL385398">
    <property type="protein sequence ID" value="EJT73630.1"/>
    <property type="molecule type" value="Genomic_DNA"/>
</dbReference>
<dbReference type="RefSeq" id="XP_009223574.1">
    <property type="nucleotide sequence ID" value="XM_009225310.1"/>
</dbReference>
<protein>
    <submittedName>
        <fullName evidence="3 4">Uncharacterized protein</fullName>
    </submittedName>
</protein>
<proteinExistence type="predicted"/>
<feature type="signal peptide" evidence="2">
    <location>
        <begin position="1"/>
        <end position="20"/>
    </location>
</feature>
<accession>J3P1T8</accession>
<reference evidence="3" key="2">
    <citation type="submission" date="2010-07" db="EMBL/GenBank/DDBJ databases">
        <authorList>
            <consortium name="The Broad Institute Genome Sequencing Platform"/>
            <consortium name="Broad Institute Genome Sequencing Center for Infectious Disease"/>
            <person name="Ma L.-J."/>
            <person name="Dead R."/>
            <person name="Young S."/>
            <person name="Zeng Q."/>
            <person name="Koehrsen M."/>
            <person name="Alvarado L."/>
            <person name="Berlin A."/>
            <person name="Chapman S.B."/>
            <person name="Chen Z."/>
            <person name="Freedman E."/>
            <person name="Gellesch M."/>
            <person name="Goldberg J."/>
            <person name="Griggs A."/>
            <person name="Gujja S."/>
            <person name="Heilman E.R."/>
            <person name="Heiman D."/>
            <person name="Hepburn T."/>
            <person name="Howarth C."/>
            <person name="Jen D."/>
            <person name="Larson L."/>
            <person name="Mehta T."/>
            <person name="Neiman D."/>
            <person name="Pearson M."/>
            <person name="Roberts A."/>
            <person name="Saif S."/>
            <person name="Shea T."/>
            <person name="Shenoy N."/>
            <person name="Sisk P."/>
            <person name="Stolte C."/>
            <person name="Sykes S."/>
            <person name="Walk T."/>
            <person name="White J."/>
            <person name="Yandava C."/>
            <person name="Haas B."/>
            <person name="Nusbaum C."/>
            <person name="Birren B."/>
        </authorList>
    </citation>
    <scope>NUCLEOTIDE SEQUENCE</scope>
    <source>
        <strain evidence="3">R3-111a-1</strain>
    </source>
</reference>
<evidence type="ECO:0000313" key="4">
    <source>
        <dbReference type="EnsemblFungi" id="EJT73630"/>
    </source>
</evidence>
<keyword evidence="2" id="KW-0732">Signal</keyword>
<dbReference type="VEuPathDB" id="FungiDB:GGTG_07486"/>
<reference evidence="5" key="1">
    <citation type="submission" date="2010-07" db="EMBL/GenBank/DDBJ databases">
        <title>The genome sequence of Gaeumannomyces graminis var. tritici strain R3-111a-1.</title>
        <authorList>
            <consortium name="The Broad Institute Genome Sequencing Platform"/>
            <person name="Ma L.-J."/>
            <person name="Dead R."/>
            <person name="Young S."/>
            <person name="Zeng Q."/>
            <person name="Koehrsen M."/>
            <person name="Alvarado L."/>
            <person name="Berlin A."/>
            <person name="Chapman S.B."/>
            <person name="Chen Z."/>
            <person name="Freedman E."/>
            <person name="Gellesch M."/>
            <person name="Goldberg J."/>
            <person name="Griggs A."/>
            <person name="Gujja S."/>
            <person name="Heilman E.R."/>
            <person name="Heiman D."/>
            <person name="Hepburn T."/>
            <person name="Howarth C."/>
            <person name="Jen D."/>
            <person name="Larson L."/>
            <person name="Mehta T."/>
            <person name="Neiman D."/>
            <person name="Pearson M."/>
            <person name="Roberts A."/>
            <person name="Saif S."/>
            <person name="Shea T."/>
            <person name="Shenoy N."/>
            <person name="Sisk P."/>
            <person name="Stolte C."/>
            <person name="Sykes S."/>
            <person name="Walk T."/>
            <person name="White J."/>
            <person name="Yandava C."/>
            <person name="Haas B."/>
            <person name="Nusbaum C."/>
            <person name="Birren B."/>
        </authorList>
    </citation>
    <scope>NUCLEOTIDE SEQUENCE [LARGE SCALE GENOMIC DNA]</scope>
    <source>
        <strain evidence="5">R3-111a-1</strain>
    </source>
</reference>
<feature type="compositionally biased region" description="Polar residues" evidence="1">
    <location>
        <begin position="59"/>
        <end position="69"/>
    </location>
</feature>
<evidence type="ECO:0000313" key="5">
    <source>
        <dbReference type="Proteomes" id="UP000006039"/>
    </source>
</evidence>
<reference evidence="4" key="5">
    <citation type="submission" date="2018-04" db="UniProtKB">
        <authorList>
            <consortium name="EnsemblFungi"/>
        </authorList>
    </citation>
    <scope>IDENTIFICATION</scope>
    <source>
        <strain evidence="4">R3-111a-1</strain>
    </source>
</reference>
<dbReference type="eggNOG" id="ENOG502RNBQ">
    <property type="taxonomic scope" value="Eukaryota"/>
</dbReference>
<name>J3P1T8_GAET3</name>
<dbReference type="GeneID" id="20347944"/>
<reference evidence="3" key="3">
    <citation type="submission" date="2010-09" db="EMBL/GenBank/DDBJ databases">
        <title>Annotation of Gaeumannomyces graminis var. tritici R3-111a-1.</title>
        <authorList>
            <consortium name="The Broad Institute Genome Sequencing Platform"/>
            <person name="Ma L.-J."/>
            <person name="Dead R."/>
            <person name="Young S.K."/>
            <person name="Zeng Q."/>
            <person name="Gargeya S."/>
            <person name="Fitzgerald M."/>
            <person name="Haas B."/>
            <person name="Abouelleil A."/>
            <person name="Alvarado L."/>
            <person name="Arachchi H.M."/>
            <person name="Berlin A."/>
            <person name="Brown A."/>
            <person name="Chapman S.B."/>
            <person name="Chen Z."/>
            <person name="Dunbar C."/>
            <person name="Freedman E."/>
            <person name="Gearin G."/>
            <person name="Gellesch M."/>
            <person name="Goldberg J."/>
            <person name="Griggs A."/>
            <person name="Gujja S."/>
            <person name="Heiman D."/>
            <person name="Howarth C."/>
            <person name="Larson L."/>
            <person name="Lui A."/>
            <person name="MacDonald P.J.P."/>
            <person name="Mehta T."/>
            <person name="Montmayeur A."/>
            <person name="Murphy C."/>
            <person name="Neiman D."/>
            <person name="Pearson M."/>
            <person name="Priest M."/>
            <person name="Roberts A."/>
            <person name="Saif S."/>
            <person name="Shea T."/>
            <person name="Shenoy N."/>
            <person name="Sisk P."/>
            <person name="Stolte C."/>
            <person name="Sykes S."/>
            <person name="Yandava C."/>
            <person name="Wortman J."/>
            <person name="Nusbaum C."/>
            <person name="Birren B."/>
        </authorList>
    </citation>
    <scope>NUCLEOTIDE SEQUENCE</scope>
    <source>
        <strain evidence="3">R3-111a-1</strain>
    </source>
</reference>
<feature type="compositionally biased region" description="Low complexity" evidence="1">
    <location>
        <begin position="127"/>
        <end position="137"/>
    </location>
</feature>
<evidence type="ECO:0000313" key="3">
    <source>
        <dbReference type="EMBL" id="EJT73630.1"/>
    </source>
</evidence>
<organism evidence="3">
    <name type="scientific">Gaeumannomyces tritici (strain R3-111a-1)</name>
    <name type="common">Wheat and barley take-all root rot fungus</name>
    <name type="synonym">Gaeumannomyces graminis var. tritici</name>
    <dbReference type="NCBI Taxonomy" id="644352"/>
    <lineage>
        <taxon>Eukaryota</taxon>
        <taxon>Fungi</taxon>
        <taxon>Dikarya</taxon>
        <taxon>Ascomycota</taxon>
        <taxon>Pezizomycotina</taxon>
        <taxon>Sordariomycetes</taxon>
        <taxon>Sordariomycetidae</taxon>
        <taxon>Magnaporthales</taxon>
        <taxon>Magnaporthaceae</taxon>
        <taxon>Gaeumannomyces</taxon>
    </lineage>
</organism>
<evidence type="ECO:0000256" key="2">
    <source>
        <dbReference type="SAM" id="SignalP"/>
    </source>
</evidence>
<evidence type="ECO:0000256" key="1">
    <source>
        <dbReference type="SAM" id="MobiDB-lite"/>
    </source>
</evidence>
<dbReference type="Proteomes" id="UP000006039">
    <property type="component" value="Unassembled WGS sequence"/>
</dbReference>
<sequence>MWPRHTLLVLATVLVVSAAAEDLLERDQRTEPDTSSLPYSSLSASAARTTITHTVTVCPSETHTTKSTPMTPPDGNNGYSRPPTRSPDPIADAKTTWYTRGGGPPFSTGTGGPKPTPPMNGTGGGVTPRPSRTPPVTAGAGRETVACMLALGAPGLAVLLG</sequence>
<feature type="region of interest" description="Disordered" evidence="1">
    <location>
        <begin position="59"/>
        <end position="138"/>
    </location>
</feature>
<dbReference type="EnsemblFungi" id="EJT73630">
    <property type="protein sequence ID" value="EJT73630"/>
    <property type="gene ID" value="GGTG_07486"/>
</dbReference>